<organism evidence="1 2">
    <name type="scientific">Streptomyces cinnamoneus</name>
    <name type="common">Streptoverticillium cinnamoneum</name>
    <dbReference type="NCBI Taxonomy" id="53446"/>
    <lineage>
        <taxon>Bacteria</taxon>
        <taxon>Bacillati</taxon>
        <taxon>Actinomycetota</taxon>
        <taxon>Actinomycetes</taxon>
        <taxon>Kitasatosporales</taxon>
        <taxon>Streptomycetaceae</taxon>
        <taxon>Streptomyces</taxon>
        <taxon>Streptomyces cinnamoneus group</taxon>
    </lineage>
</organism>
<evidence type="ECO:0000313" key="2">
    <source>
        <dbReference type="Proteomes" id="UP000222531"/>
    </source>
</evidence>
<accession>A0A2G1XML4</accession>
<gene>
    <name evidence="1" type="ORF">BLA24_06825</name>
</gene>
<dbReference type="AlphaFoldDB" id="A0A2G1XML4"/>
<dbReference type="Proteomes" id="UP000222531">
    <property type="component" value="Unassembled WGS sequence"/>
</dbReference>
<sequence>MSDTDADPLRRIAATIDREREPSSRVCLSCGGPALVVVTEEPAGNSPPVISVRKECAHRRCEHP</sequence>
<protein>
    <submittedName>
        <fullName evidence="1">Uncharacterized protein</fullName>
    </submittedName>
</protein>
<dbReference type="RefSeq" id="WP_099198266.1">
    <property type="nucleotide sequence ID" value="NZ_JBIRXA010000015.1"/>
</dbReference>
<comment type="caution">
    <text evidence="1">The sequence shown here is derived from an EMBL/GenBank/DDBJ whole genome shotgun (WGS) entry which is preliminary data.</text>
</comment>
<dbReference type="OrthoDB" id="4263012at2"/>
<evidence type="ECO:0000313" key="1">
    <source>
        <dbReference type="EMBL" id="PHQ52487.1"/>
    </source>
</evidence>
<keyword evidence="2" id="KW-1185">Reference proteome</keyword>
<name>A0A2G1XML4_STRCJ</name>
<reference evidence="1 2" key="1">
    <citation type="journal article" date="2017" name="Biochemistry">
        <title>Identification of the Biosynthetic Pathway for the Antibiotic Bicyclomycin.</title>
        <authorList>
            <person name="Patteson J."/>
            <person name="Cai W."/>
            <person name="Johnson R.A."/>
            <person name="Santa Maria K."/>
            <person name="Li B."/>
        </authorList>
    </citation>
    <scope>NUCLEOTIDE SEQUENCE [LARGE SCALE GENOMIC DNA]</scope>
    <source>
        <strain evidence="1 2">ATCC 21532</strain>
    </source>
</reference>
<dbReference type="EMBL" id="NHZO01000081">
    <property type="protein sequence ID" value="PHQ52487.1"/>
    <property type="molecule type" value="Genomic_DNA"/>
</dbReference>
<proteinExistence type="predicted"/>